<dbReference type="Pfam" id="PF12796">
    <property type="entry name" value="Ank_2"/>
    <property type="match status" value="1"/>
</dbReference>
<dbReference type="Gene3D" id="1.25.40.20">
    <property type="entry name" value="Ankyrin repeat-containing domain"/>
    <property type="match status" value="2"/>
</dbReference>
<evidence type="ECO:0000313" key="3">
    <source>
        <dbReference type="Ensembl" id="ENSMCSP00000011189.1"/>
    </source>
</evidence>
<dbReference type="Proteomes" id="UP000694560">
    <property type="component" value="Unplaced"/>
</dbReference>
<evidence type="ECO:0008006" key="5">
    <source>
        <dbReference type="Google" id="ProtNLM"/>
    </source>
</evidence>
<proteinExistence type="predicted"/>
<feature type="compositionally biased region" description="Basic residues" evidence="2">
    <location>
        <begin position="1"/>
        <end position="13"/>
    </location>
</feature>
<organism evidence="3 4">
    <name type="scientific">Malurus cyaneus samueli</name>
    <dbReference type="NCBI Taxonomy" id="2593467"/>
    <lineage>
        <taxon>Eukaryota</taxon>
        <taxon>Metazoa</taxon>
        <taxon>Chordata</taxon>
        <taxon>Craniata</taxon>
        <taxon>Vertebrata</taxon>
        <taxon>Euteleostomi</taxon>
        <taxon>Archelosauria</taxon>
        <taxon>Archosauria</taxon>
        <taxon>Dinosauria</taxon>
        <taxon>Saurischia</taxon>
        <taxon>Theropoda</taxon>
        <taxon>Coelurosauria</taxon>
        <taxon>Aves</taxon>
        <taxon>Neognathae</taxon>
        <taxon>Neoaves</taxon>
        <taxon>Telluraves</taxon>
        <taxon>Australaves</taxon>
        <taxon>Passeriformes</taxon>
        <taxon>Meliphagoidea</taxon>
        <taxon>Maluridae</taxon>
        <taxon>Malurus</taxon>
    </lineage>
</organism>
<dbReference type="InterPro" id="IPR036770">
    <property type="entry name" value="Ankyrin_rpt-contain_sf"/>
</dbReference>
<dbReference type="InterPro" id="IPR050657">
    <property type="entry name" value="Ankyrin_repeat_domain"/>
</dbReference>
<reference evidence="3" key="2">
    <citation type="submission" date="2025-09" db="UniProtKB">
        <authorList>
            <consortium name="Ensembl"/>
        </authorList>
    </citation>
    <scope>IDENTIFICATION</scope>
</reference>
<accession>A0A8C5TQA4</accession>
<sequence length="246" mass="26600">MKRIFGFGRKKKGQLPPGSASLSCPAGAYELRQKDLGKLHRAAASGDLAQVRQGLKKYGIDGRDKAERTALHLACANGHVDVVMYLVENKCKLNLLDNDNRSPLMKAVQCQQEKCVAILLDHGADPNLADTDGNTALHLAVLSGSIAVAGLLLEHSANIDAQNKEGCTPLILAVSEHHEEIMEFLLKKGADVHARDQCERTPLMTAASGGELSLIKVLLRYGADVSHKDTNGWTAEDYAVIHGYTR</sequence>
<dbReference type="InterPro" id="IPR002110">
    <property type="entry name" value="Ankyrin_rpt"/>
</dbReference>
<dbReference type="Ensembl" id="ENSMCST00000011481.1">
    <property type="protein sequence ID" value="ENSMCSP00000011189.1"/>
    <property type="gene ID" value="ENSMCSG00000007922.1"/>
</dbReference>
<protein>
    <recommendedName>
        <fullName evidence="5">Ankyrin repeat domain-containing protein 7</fullName>
    </recommendedName>
</protein>
<evidence type="ECO:0000313" key="4">
    <source>
        <dbReference type="Proteomes" id="UP000694560"/>
    </source>
</evidence>
<reference evidence="3" key="1">
    <citation type="submission" date="2025-08" db="UniProtKB">
        <authorList>
            <consortium name="Ensembl"/>
        </authorList>
    </citation>
    <scope>IDENTIFICATION</scope>
</reference>
<dbReference type="PRINTS" id="PR01415">
    <property type="entry name" value="ANKYRIN"/>
</dbReference>
<feature type="repeat" description="ANK" evidence="1">
    <location>
        <begin position="66"/>
        <end position="98"/>
    </location>
</feature>
<dbReference type="Pfam" id="PF00023">
    <property type="entry name" value="Ank"/>
    <property type="match status" value="1"/>
</dbReference>
<feature type="repeat" description="ANK" evidence="1">
    <location>
        <begin position="132"/>
        <end position="164"/>
    </location>
</feature>
<dbReference type="AlphaFoldDB" id="A0A8C5TQA4"/>
<dbReference type="SUPFAM" id="SSF48403">
    <property type="entry name" value="Ankyrin repeat"/>
    <property type="match status" value="1"/>
</dbReference>
<keyword evidence="4" id="KW-1185">Reference proteome</keyword>
<keyword evidence="1" id="KW-0040">ANK repeat</keyword>
<dbReference type="PROSITE" id="PS50297">
    <property type="entry name" value="ANK_REP_REGION"/>
    <property type="match status" value="5"/>
</dbReference>
<dbReference type="Pfam" id="PF13857">
    <property type="entry name" value="Ank_5"/>
    <property type="match status" value="1"/>
</dbReference>
<evidence type="ECO:0000256" key="1">
    <source>
        <dbReference type="PROSITE-ProRule" id="PRU00023"/>
    </source>
</evidence>
<feature type="region of interest" description="Disordered" evidence="2">
    <location>
        <begin position="1"/>
        <end position="20"/>
    </location>
</feature>
<dbReference type="PANTHER" id="PTHR24147:SF53">
    <property type="entry name" value="ANKYRIN REPEAT DOMAIN 26"/>
    <property type="match status" value="1"/>
</dbReference>
<feature type="repeat" description="ANK" evidence="1">
    <location>
        <begin position="198"/>
        <end position="230"/>
    </location>
</feature>
<name>A0A8C5TQA4_9PASS</name>
<dbReference type="OrthoDB" id="9995210at2759"/>
<feature type="repeat" description="ANK" evidence="1">
    <location>
        <begin position="99"/>
        <end position="131"/>
    </location>
</feature>
<dbReference type="PROSITE" id="PS51257">
    <property type="entry name" value="PROKAR_LIPOPROTEIN"/>
    <property type="match status" value="1"/>
</dbReference>
<evidence type="ECO:0000256" key="2">
    <source>
        <dbReference type="SAM" id="MobiDB-lite"/>
    </source>
</evidence>
<dbReference type="PANTHER" id="PTHR24147">
    <property type="entry name" value="ANKYRIN REPEAT DOMAIN 36-RELATED"/>
    <property type="match status" value="1"/>
</dbReference>
<dbReference type="PROSITE" id="PS50088">
    <property type="entry name" value="ANK_REPEAT"/>
    <property type="match status" value="5"/>
</dbReference>
<dbReference type="SMART" id="SM00248">
    <property type="entry name" value="ANK"/>
    <property type="match status" value="5"/>
</dbReference>
<feature type="repeat" description="ANK" evidence="1">
    <location>
        <begin position="165"/>
        <end position="197"/>
    </location>
</feature>